<accession>A0ABW7CVL4</accession>
<organism evidence="2 3">
    <name type="scientific">Stenotrophomonas nematodicola</name>
    <dbReference type="NCBI Taxonomy" id="2656746"/>
    <lineage>
        <taxon>Bacteria</taxon>
        <taxon>Pseudomonadati</taxon>
        <taxon>Pseudomonadota</taxon>
        <taxon>Gammaproteobacteria</taxon>
        <taxon>Lysobacterales</taxon>
        <taxon>Lysobacteraceae</taxon>
        <taxon>Stenotrophomonas</taxon>
    </lineage>
</organism>
<dbReference type="InterPro" id="IPR007047">
    <property type="entry name" value="Flp_Fap"/>
</dbReference>
<evidence type="ECO:0000313" key="3">
    <source>
        <dbReference type="Proteomes" id="UP001605261"/>
    </source>
</evidence>
<name>A0ABW7CVL4_9GAMM</name>
<comment type="caution">
    <text evidence="2">The sequence shown here is derived from an EMBL/GenBank/DDBJ whole genome shotgun (WGS) entry which is preliminary data.</text>
</comment>
<keyword evidence="1" id="KW-0472">Membrane</keyword>
<keyword evidence="1" id="KW-1133">Transmembrane helix</keyword>
<keyword evidence="3" id="KW-1185">Reference proteome</keyword>
<dbReference type="RefSeq" id="WP_394162218.1">
    <property type="nucleotide sequence ID" value="NZ_JBHGCJ010000003.1"/>
</dbReference>
<evidence type="ECO:0000256" key="1">
    <source>
        <dbReference type="SAM" id="Phobius"/>
    </source>
</evidence>
<gene>
    <name evidence="2" type="ORF">ACEU0G_002812</name>
</gene>
<dbReference type="Proteomes" id="UP001605261">
    <property type="component" value="Unassembled WGS sequence"/>
</dbReference>
<dbReference type="EMBL" id="JBHGCJ010000003">
    <property type="protein sequence ID" value="MFG6108819.1"/>
    <property type="molecule type" value="Genomic_DNA"/>
</dbReference>
<keyword evidence="1" id="KW-0812">Transmembrane</keyword>
<dbReference type="Pfam" id="PF04964">
    <property type="entry name" value="Flp_Fap"/>
    <property type="match status" value="1"/>
</dbReference>
<feature type="transmembrane region" description="Helical" evidence="1">
    <location>
        <begin position="20"/>
        <end position="39"/>
    </location>
</feature>
<sequence>MKASIRTFLAEEDGVTALEYGILAAVIAGVLVVAARTGLSDMFDTLFSKLKTLVESASGGAPSTPTT</sequence>
<evidence type="ECO:0000313" key="2">
    <source>
        <dbReference type="EMBL" id="MFG6108819.1"/>
    </source>
</evidence>
<protein>
    <submittedName>
        <fullName evidence="2">Flp family type IVb pilin</fullName>
    </submittedName>
</protein>
<reference evidence="2 3" key="1">
    <citation type="submission" date="2024-09" db="EMBL/GenBank/DDBJ databases">
        <authorList>
            <consortium name="All-Russian atlas of soil microorganisms"/>
            <consortium name="as a basis for the search for new antimicrobial producers and enzymes with unique properties"/>
            <person name="Sokolova E.A."/>
            <person name="Voronina E.N."/>
        </authorList>
    </citation>
    <scope>NUCLEOTIDE SEQUENCE [LARGE SCALE GENOMIC DNA]</scope>
    <source>
        <strain evidence="2 3">AF-22b-331.1</strain>
    </source>
</reference>
<proteinExistence type="predicted"/>